<dbReference type="Pfam" id="PF20568">
    <property type="entry name" value="DUF6777"/>
    <property type="match status" value="1"/>
</dbReference>
<feature type="compositionally biased region" description="Low complexity" evidence="1">
    <location>
        <begin position="308"/>
        <end position="419"/>
    </location>
</feature>
<sequence length="507" mass="54640">MRLISWHLTSRRSALFVGFVVVVAVVVVLGMVSSSEKASGKAPRQASGEAPRFASTVEYRREPVGRTSVPAFTSSVGHDRKYVVSPSNGGRAFRGDTPGLYAGVRNRQPCDRQGLTHDLDADKKRGAAWSRVQHISQDDIPGFVQRLTSVTLRSDTYAKTYGYRGGVKPVPAVLQAGTAVFVDEHGAPVVKCDSGNPVRVSAPPRNAKPTFTGPQWNGFSRTTVTVIRPATKDIKHLVLVGSGKTELLKRPLGDGDGSGDPRDTVLARADYPSSLAMPGEQHAPRLREAPKVSLKPSDRFTPLETDRPSGTPSQQSQPSDQPTDPGQQPQDQPTDPGQQPQDQPTDPGQQPQDQPTDPGQQPQDQPSDPGQQPQDQPSDPGQQPQDQPSDPGQQPQDQPSDPGQQQPQDQPTDPGQQQPQPQPPPNQPPPNQPPPNQPPPNQPPPNQPPPNQPPPNQPPPNQPPPQPPPPPNQPPPNQPPPNQPPQDQPQQQPDPNQQQPPEQPPPS</sequence>
<comment type="caution">
    <text evidence="3">The sequence shown here is derived from an EMBL/GenBank/DDBJ whole genome shotgun (WGS) entry which is preliminary data.</text>
</comment>
<gene>
    <name evidence="3" type="ORF">GCM10010390_20940</name>
</gene>
<feature type="region of interest" description="Disordered" evidence="1">
    <location>
        <begin position="37"/>
        <end position="59"/>
    </location>
</feature>
<evidence type="ECO:0000313" key="4">
    <source>
        <dbReference type="Proteomes" id="UP001501576"/>
    </source>
</evidence>
<accession>A0ABN1CGG3</accession>
<dbReference type="InterPro" id="IPR046704">
    <property type="entry name" value="DUF6777"/>
</dbReference>
<keyword evidence="4" id="KW-1185">Reference proteome</keyword>
<feature type="compositionally biased region" description="Low complexity" evidence="1">
    <location>
        <begin position="488"/>
        <end position="500"/>
    </location>
</feature>
<feature type="compositionally biased region" description="Pro residues" evidence="1">
    <location>
        <begin position="420"/>
        <end position="487"/>
    </location>
</feature>
<evidence type="ECO:0000313" key="3">
    <source>
        <dbReference type="EMBL" id="GAA0518512.1"/>
    </source>
</evidence>
<feature type="domain" description="DUF6777" evidence="2">
    <location>
        <begin position="92"/>
        <end position="253"/>
    </location>
</feature>
<proteinExistence type="predicted"/>
<dbReference type="Proteomes" id="UP001501576">
    <property type="component" value="Unassembled WGS sequence"/>
</dbReference>
<organism evidence="3 4">
    <name type="scientific">Streptomyces mordarskii</name>
    <dbReference type="NCBI Taxonomy" id="1226758"/>
    <lineage>
        <taxon>Bacteria</taxon>
        <taxon>Bacillati</taxon>
        <taxon>Actinomycetota</taxon>
        <taxon>Actinomycetes</taxon>
        <taxon>Kitasatosporales</taxon>
        <taxon>Streptomycetaceae</taxon>
        <taxon>Streptomyces</taxon>
    </lineage>
</organism>
<evidence type="ECO:0000259" key="2">
    <source>
        <dbReference type="Pfam" id="PF20568"/>
    </source>
</evidence>
<dbReference type="EMBL" id="BAAABZ010000013">
    <property type="protein sequence ID" value="GAA0518512.1"/>
    <property type="molecule type" value="Genomic_DNA"/>
</dbReference>
<evidence type="ECO:0000256" key="1">
    <source>
        <dbReference type="SAM" id="MobiDB-lite"/>
    </source>
</evidence>
<dbReference type="PRINTS" id="PR01217">
    <property type="entry name" value="PRICHEXTENSN"/>
</dbReference>
<reference evidence="3 4" key="1">
    <citation type="journal article" date="2019" name="Int. J. Syst. Evol. Microbiol.">
        <title>The Global Catalogue of Microorganisms (GCM) 10K type strain sequencing project: providing services to taxonomists for standard genome sequencing and annotation.</title>
        <authorList>
            <consortium name="The Broad Institute Genomics Platform"/>
            <consortium name="The Broad Institute Genome Sequencing Center for Infectious Disease"/>
            <person name="Wu L."/>
            <person name="Ma J."/>
        </authorList>
    </citation>
    <scope>NUCLEOTIDE SEQUENCE [LARGE SCALE GENOMIC DNA]</scope>
    <source>
        <strain evidence="3 4">JCM 5052</strain>
    </source>
</reference>
<name>A0ABN1CGG3_9ACTN</name>
<dbReference type="RefSeq" id="WP_346159407.1">
    <property type="nucleotide sequence ID" value="NZ_BAAABZ010000013.1"/>
</dbReference>
<feature type="region of interest" description="Disordered" evidence="1">
    <location>
        <begin position="275"/>
        <end position="507"/>
    </location>
</feature>
<protein>
    <recommendedName>
        <fullName evidence="2">DUF6777 domain-containing protein</fullName>
    </recommendedName>
</protein>